<gene>
    <name evidence="2" type="ORF">Prudu_014622</name>
</gene>
<dbReference type="AlphaFoldDB" id="A0A4Y1RHJ6"/>
<feature type="transmembrane region" description="Helical" evidence="1">
    <location>
        <begin position="12"/>
        <end position="33"/>
    </location>
</feature>
<keyword evidence="1" id="KW-0472">Membrane</keyword>
<keyword evidence="2" id="KW-0413">Isomerase</keyword>
<dbReference type="PANTHER" id="PTHR35136:SF1">
    <property type="entry name" value="CYCLOEUCALENOL CYCLOISOMERASE"/>
    <property type="match status" value="1"/>
</dbReference>
<dbReference type="InterPro" id="IPR020532">
    <property type="entry name" value="Cycloeucalenol_cycloisomerase"/>
</dbReference>
<dbReference type="PANTHER" id="PTHR35136">
    <property type="entry name" value="CYCLOEUCALENOL CYCLOISOMERASE"/>
    <property type="match status" value="1"/>
</dbReference>
<feature type="transmembrane region" description="Helical" evidence="1">
    <location>
        <begin position="64"/>
        <end position="83"/>
    </location>
</feature>
<reference evidence="2" key="1">
    <citation type="journal article" date="2019" name="Science">
        <title>Mutation of a bHLH transcription factor allowed almond domestication.</title>
        <authorList>
            <person name="Sanchez-Perez R."/>
            <person name="Pavan S."/>
            <person name="Mazzeo R."/>
            <person name="Moldovan C."/>
            <person name="Aiese Cigliano R."/>
            <person name="Del Cueto J."/>
            <person name="Ricciardi F."/>
            <person name="Lotti C."/>
            <person name="Ricciardi L."/>
            <person name="Dicenta F."/>
            <person name="Lopez-Marques R.L."/>
            <person name="Lindberg Moller B."/>
        </authorList>
    </citation>
    <scope>NUCLEOTIDE SEQUENCE</scope>
</reference>
<dbReference type="EMBL" id="AP019301">
    <property type="protein sequence ID" value="BBH03684.1"/>
    <property type="molecule type" value="Genomic_DNA"/>
</dbReference>
<accession>A0A4Y1RHJ6</accession>
<evidence type="ECO:0000256" key="1">
    <source>
        <dbReference type="SAM" id="Phobius"/>
    </source>
</evidence>
<sequence>MGAPNPSKRWGEVFFLLYTPFWLTLCLGIVVPLKLYEVRFRYRLIVSTIKFDLRLWQSFTELEYLLIGLVSAVPAFLLPMLFVGKINKFNLVQILLENGVPE</sequence>
<name>A0A4Y1RHJ6_PRUDU</name>
<protein>
    <submittedName>
        <fullName evidence="2">Cyclopropyl isomerase</fullName>
    </submittedName>
</protein>
<keyword evidence="1" id="KW-1133">Transmembrane helix</keyword>
<keyword evidence="1" id="KW-0812">Transmembrane</keyword>
<proteinExistence type="predicted"/>
<evidence type="ECO:0000313" key="2">
    <source>
        <dbReference type="EMBL" id="BBH03684.1"/>
    </source>
</evidence>
<dbReference type="GO" id="GO:0047793">
    <property type="term" value="F:cycloeucalenol cycloisomerase activity"/>
    <property type="evidence" value="ECO:0007669"/>
    <property type="project" value="InterPro"/>
</dbReference>
<organism evidence="2">
    <name type="scientific">Prunus dulcis</name>
    <name type="common">Almond</name>
    <name type="synonym">Amygdalus dulcis</name>
    <dbReference type="NCBI Taxonomy" id="3755"/>
    <lineage>
        <taxon>Eukaryota</taxon>
        <taxon>Viridiplantae</taxon>
        <taxon>Streptophyta</taxon>
        <taxon>Embryophyta</taxon>
        <taxon>Tracheophyta</taxon>
        <taxon>Spermatophyta</taxon>
        <taxon>Magnoliopsida</taxon>
        <taxon>eudicotyledons</taxon>
        <taxon>Gunneridae</taxon>
        <taxon>Pentapetalae</taxon>
        <taxon>rosids</taxon>
        <taxon>fabids</taxon>
        <taxon>Rosales</taxon>
        <taxon>Rosaceae</taxon>
        <taxon>Amygdaloideae</taxon>
        <taxon>Amygdaleae</taxon>
        <taxon>Prunus</taxon>
    </lineage>
</organism>